<feature type="transmembrane region" description="Helical" evidence="12">
    <location>
        <begin position="157"/>
        <end position="178"/>
    </location>
</feature>
<keyword evidence="5 12" id="KW-0812">Transmembrane</keyword>
<dbReference type="GO" id="GO:0016020">
    <property type="term" value="C:membrane"/>
    <property type="evidence" value="ECO:0007669"/>
    <property type="project" value="UniProtKB-SubCell"/>
</dbReference>
<evidence type="ECO:0000256" key="4">
    <source>
        <dbReference type="ARBA" id="ARBA00022617"/>
    </source>
</evidence>
<sequence>MTAPHTTSYGQRAFLVLQSIFHLLLAIFITSTIWFLAYNWSWNNLRTWHVFLCNIGISLFMAEGIALFNPGNAFIYGSSRKFRGTLHGIFMGLGALAVIVGVSMMINYKISNNRTHLTTPHAIIGITTFIITFLAAIGGIFIHFYDRFNIKPVYVKNCHFILGILVYVLGVITLSLGLKNYFYENSDATNTGLIVILVLASIINVSGPLKSLFKL</sequence>
<dbReference type="InterPro" id="IPR045150">
    <property type="entry name" value="CYB561D1/2"/>
</dbReference>
<proteinExistence type="predicted"/>
<keyword evidence="4" id="KW-0349">Heme</keyword>
<dbReference type="SMART" id="SM00665">
    <property type="entry name" value="B561"/>
    <property type="match status" value="1"/>
</dbReference>
<evidence type="ECO:0000256" key="7">
    <source>
        <dbReference type="ARBA" id="ARBA00022982"/>
    </source>
</evidence>
<accession>A0ABD1F888</accession>
<evidence type="ECO:0000256" key="2">
    <source>
        <dbReference type="ARBA" id="ARBA00004141"/>
    </source>
</evidence>
<dbReference type="AlphaFoldDB" id="A0ABD1F888"/>
<feature type="transmembrane region" description="Helical" evidence="12">
    <location>
        <begin position="190"/>
        <end position="209"/>
    </location>
</feature>
<dbReference type="EC" id="7.2.1.3" evidence="11"/>
<evidence type="ECO:0000256" key="10">
    <source>
        <dbReference type="ARBA" id="ARBA00023136"/>
    </source>
</evidence>
<dbReference type="Pfam" id="PF03188">
    <property type="entry name" value="Cytochrom_B561"/>
    <property type="match status" value="1"/>
</dbReference>
<organism evidence="14 15">
    <name type="scientific">Hypothenemus hampei</name>
    <name type="common">Coffee berry borer</name>
    <dbReference type="NCBI Taxonomy" id="57062"/>
    <lineage>
        <taxon>Eukaryota</taxon>
        <taxon>Metazoa</taxon>
        <taxon>Ecdysozoa</taxon>
        <taxon>Arthropoda</taxon>
        <taxon>Hexapoda</taxon>
        <taxon>Insecta</taxon>
        <taxon>Pterygota</taxon>
        <taxon>Neoptera</taxon>
        <taxon>Endopterygota</taxon>
        <taxon>Coleoptera</taxon>
        <taxon>Polyphaga</taxon>
        <taxon>Cucujiformia</taxon>
        <taxon>Curculionidae</taxon>
        <taxon>Scolytinae</taxon>
        <taxon>Hypothenemus</taxon>
    </lineage>
</organism>
<comment type="subcellular location">
    <subcellularLocation>
        <location evidence="2">Membrane</location>
        <topology evidence="2">Multi-pass membrane protein</topology>
    </subcellularLocation>
</comment>
<evidence type="ECO:0000259" key="13">
    <source>
        <dbReference type="PROSITE" id="PS50939"/>
    </source>
</evidence>
<feature type="domain" description="Cytochrome b561" evidence="13">
    <location>
        <begin position="16"/>
        <end position="215"/>
    </location>
</feature>
<comment type="cofactor">
    <cofactor evidence="1">
        <name>heme b</name>
        <dbReference type="ChEBI" id="CHEBI:60344"/>
    </cofactor>
</comment>
<evidence type="ECO:0000256" key="8">
    <source>
        <dbReference type="ARBA" id="ARBA00022989"/>
    </source>
</evidence>
<evidence type="ECO:0000313" key="14">
    <source>
        <dbReference type="EMBL" id="KAL1513798.1"/>
    </source>
</evidence>
<keyword evidence="15" id="KW-1185">Reference proteome</keyword>
<protein>
    <recommendedName>
        <fullName evidence="11">ascorbate ferrireductase (transmembrane)</fullName>
        <ecNumber evidence="11">7.2.1.3</ecNumber>
    </recommendedName>
</protein>
<feature type="transmembrane region" description="Helical" evidence="12">
    <location>
        <begin position="89"/>
        <end position="110"/>
    </location>
</feature>
<dbReference type="GO" id="GO:0046872">
    <property type="term" value="F:metal ion binding"/>
    <property type="evidence" value="ECO:0007669"/>
    <property type="project" value="UniProtKB-KW"/>
</dbReference>
<feature type="transmembrane region" description="Helical" evidence="12">
    <location>
        <begin position="12"/>
        <end position="36"/>
    </location>
</feature>
<keyword evidence="3" id="KW-0813">Transport</keyword>
<keyword evidence="8 12" id="KW-1133">Transmembrane helix</keyword>
<dbReference type="Proteomes" id="UP001566132">
    <property type="component" value="Unassembled WGS sequence"/>
</dbReference>
<dbReference type="Gene3D" id="1.20.120.1770">
    <property type="match status" value="1"/>
</dbReference>
<evidence type="ECO:0000313" key="15">
    <source>
        <dbReference type="Proteomes" id="UP001566132"/>
    </source>
</evidence>
<evidence type="ECO:0000256" key="6">
    <source>
        <dbReference type="ARBA" id="ARBA00022723"/>
    </source>
</evidence>
<gene>
    <name evidence="14" type="ORF">ABEB36_003159</name>
</gene>
<dbReference type="PANTHER" id="PTHR15422">
    <property type="entry name" value="OS05G0565100 PROTEIN"/>
    <property type="match status" value="1"/>
</dbReference>
<evidence type="ECO:0000256" key="5">
    <source>
        <dbReference type="ARBA" id="ARBA00022692"/>
    </source>
</evidence>
<dbReference type="PROSITE" id="PS50939">
    <property type="entry name" value="CYTOCHROME_B561"/>
    <property type="match status" value="1"/>
</dbReference>
<comment type="caution">
    <text evidence="14">The sequence shown here is derived from an EMBL/GenBank/DDBJ whole genome shotgun (WGS) entry which is preliminary data.</text>
</comment>
<feature type="transmembrane region" description="Helical" evidence="12">
    <location>
        <begin position="48"/>
        <end position="68"/>
    </location>
</feature>
<evidence type="ECO:0000256" key="1">
    <source>
        <dbReference type="ARBA" id="ARBA00001970"/>
    </source>
</evidence>
<keyword evidence="10 12" id="KW-0472">Membrane</keyword>
<reference evidence="14 15" key="1">
    <citation type="submission" date="2024-05" db="EMBL/GenBank/DDBJ databases">
        <title>Genetic variation in Jamaican populations of the coffee berry borer (Hypothenemus hampei).</title>
        <authorList>
            <person name="Errbii M."/>
            <person name="Myrie A."/>
        </authorList>
    </citation>
    <scope>NUCLEOTIDE SEQUENCE [LARGE SCALE GENOMIC DNA]</scope>
    <source>
        <strain evidence="14">JA-Hopewell-2020-01-JO</strain>
        <tissue evidence="14">Whole body</tissue>
    </source>
</reference>
<dbReference type="PANTHER" id="PTHR15422:SF43">
    <property type="entry name" value="ASCORBATE FERRIREDUCTASE (TRANSMEMBRANE)"/>
    <property type="match status" value="1"/>
</dbReference>
<keyword evidence="6" id="KW-0479">Metal-binding</keyword>
<dbReference type="GO" id="GO:0140571">
    <property type="term" value="F:transmembrane ascorbate ferrireductase activity"/>
    <property type="evidence" value="ECO:0007669"/>
    <property type="project" value="UniProtKB-EC"/>
</dbReference>
<keyword evidence="7" id="KW-0249">Electron transport</keyword>
<dbReference type="InterPro" id="IPR006593">
    <property type="entry name" value="Cyt_b561/ferric_Rdtase_TM"/>
</dbReference>
<evidence type="ECO:0000256" key="12">
    <source>
        <dbReference type="SAM" id="Phobius"/>
    </source>
</evidence>
<feature type="transmembrane region" description="Helical" evidence="12">
    <location>
        <begin position="122"/>
        <end position="145"/>
    </location>
</feature>
<keyword evidence="9" id="KW-0408">Iron</keyword>
<evidence type="ECO:0000256" key="3">
    <source>
        <dbReference type="ARBA" id="ARBA00022448"/>
    </source>
</evidence>
<name>A0ABD1F888_HYPHA</name>
<evidence type="ECO:0000256" key="9">
    <source>
        <dbReference type="ARBA" id="ARBA00023004"/>
    </source>
</evidence>
<evidence type="ECO:0000256" key="11">
    <source>
        <dbReference type="ARBA" id="ARBA00024225"/>
    </source>
</evidence>
<dbReference type="EMBL" id="JBDJPC010000002">
    <property type="protein sequence ID" value="KAL1513798.1"/>
    <property type="molecule type" value="Genomic_DNA"/>
</dbReference>